<proteinExistence type="predicted"/>
<accession>A0AAD6IYT6</accession>
<name>A0AAD6IYT6_DREDA</name>
<evidence type="ECO:0000313" key="2">
    <source>
        <dbReference type="Proteomes" id="UP001221413"/>
    </source>
</evidence>
<dbReference type="AlphaFoldDB" id="A0AAD6IYT6"/>
<gene>
    <name evidence="1" type="ORF">Dda_3656</name>
</gene>
<sequence length="108" mass="12062">MHDPRKITEDFLAKNANGPGLRFQANRLFRRLKTSLPPATQAPSSALAASIHAPKQEMHSIALLLHSRTMISDKTTKMLIEWLIELPPAYGVEVNSVHDLESMTYAEP</sequence>
<evidence type="ECO:0000313" key="1">
    <source>
        <dbReference type="EMBL" id="KAJ6260991.1"/>
    </source>
</evidence>
<keyword evidence="2" id="KW-1185">Reference proteome</keyword>
<dbReference type="EMBL" id="JAQGDS010000004">
    <property type="protein sequence ID" value="KAJ6260991.1"/>
    <property type="molecule type" value="Genomic_DNA"/>
</dbReference>
<protein>
    <submittedName>
        <fullName evidence="1">Uncharacterized protein</fullName>
    </submittedName>
</protein>
<dbReference type="Proteomes" id="UP001221413">
    <property type="component" value="Unassembled WGS sequence"/>
</dbReference>
<comment type="caution">
    <text evidence="1">The sequence shown here is derived from an EMBL/GenBank/DDBJ whole genome shotgun (WGS) entry which is preliminary data.</text>
</comment>
<reference evidence="1" key="1">
    <citation type="submission" date="2023-01" db="EMBL/GenBank/DDBJ databases">
        <title>The chitinases involved in constricting ring structure development in the nematode-trapping fungus Drechslerella dactyloides.</title>
        <authorList>
            <person name="Wang R."/>
            <person name="Zhang L."/>
            <person name="Tang P."/>
            <person name="Li S."/>
            <person name="Liang L."/>
        </authorList>
    </citation>
    <scope>NUCLEOTIDE SEQUENCE</scope>
    <source>
        <strain evidence="1">YMF1.00031</strain>
    </source>
</reference>
<organism evidence="1 2">
    <name type="scientific">Drechslerella dactyloides</name>
    <name type="common">Nematode-trapping fungus</name>
    <name type="synonym">Arthrobotrys dactyloides</name>
    <dbReference type="NCBI Taxonomy" id="74499"/>
    <lineage>
        <taxon>Eukaryota</taxon>
        <taxon>Fungi</taxon>
        <taxon>Dikarya</taxon>
        <taxon>Ascomycota</taxon>
        <taxon>Pezizomycotina</taxon>
        <taxon>Orbiliomycetes</taxon>
        <taxon>Orbiliales</taxon>
        <taxon>Orbiliaceae</taxon>
        <taxon>Drechslerella</taxon>
    </lineage>
</organism>